<dbReference type="AlphaFoldDB" id="X0TFJ4"/>
<dbReference type="Gene3D" id="1.10.443.10">
    <property type="entry name" value="Intergrase catalytic core"/>
    <property type="match status" value="1"/>
</dbReference>
<evidence type="ECO:0000313" key="2">
    <source>
        <dbReference type="EMBL" id="GAF92348.1"/>
    </source>
</evidence>
<dbReference type="EMBL" id="BARS01015607">
    <property type="protein sequence ID" value="GAF92348.1"/>
    <property type="molecule type" value="Genomic_DNA"/>
</dbReference>
<organism evidence="2">
    <name type="scientific">marine sediment metagenome</name>
    <dbReference type="NCBI Taxonomy" id="412755"/>
    <lineage>
        <taxon>unclassified sequences</taxon>
        <taxon>metagenomes</taxon>
        <taxon>ecological metagenomes</taxon>
    </lineage>
</organism>
<dbReference type="GO" id="GO:0003677">
    <property type="term" value="F:DNA binding"/>
    <property type="evidence" value="ECO:0007669"/>
    <property type="project" value="InterPro"/>
</dbReference>
<dbReference type="InterPro" id="IPR011010">
    <property type="entry name" value="DNA_brk_join_enz"/>
</dbReference>
<feature type="non-terminal residue" evidence="2">
    <location>
        <position position="1"/>
    </location>
</feature>
<evidence type="ECO:0000256" key="1">
    <source>
        <dbReference type="ARBA" id="ARBA00023172"/>
    </source>
</evidence>
<protein>
    <submittedName>
        <fullName evidence="2">Uncharacterized protein</fullName>
    </submittedName>
</protein>
<gene>
    <name evidence="2" type="ORF">S01H1_25797</name>
</gene>
<name>X0TFJ4_9ZZZZ</name>
<comment type="caution">
    <text evidence="2">The sequence shown here is derived from an EMBL/GenBank/DDBJ whole genome shotgun (WGS) entry which is preliminary data.</text>
</comment>
<dbReference type="InterPro" id="IPR013762">
    <property type="entry name" value="Integrase-like_cat_sf"/>
</dbReference>
<dbReference type="SUPFAM" id="SSF56349">
    <property type="entry name" value="DNA breaking-rejoining enzymes"/>
    <property type="match status" value="1"/>
</dbReference>
<reference evidence="2" key="1">
    <citation type="journal article" date="2014" name="Front. Microbiol.">
        <title>High frequency of phylogenetically diverse reductive dehalogenase-homologous genes in deep subseafloor sedimentary metagenomes.</title>
        <authorList>
            <person name="Kawai M."/>
            <person name="Futagami T."/>
            <person name="Toyoda A."/>
            <person name="Takaki Y."/>
            <person name="Nishi S."/>
            <person name="Hori S."/>
            <person name="Arai W."/>
            <person name="Tsubouchi T."/>
            <person name="Morono Y."/>
            <person name="Uchiyama I."/>
            <person name="Ito T."/>
            <person name="Fujiyama A."/>
            <person name="Inagaki F."/>
            <person name="Takami H."/>
        </authorList>
    </citation>
    <scope>NUCLEOTIDE SEQUENCE</scope>
    <source>
        <strain evidence="2">Expedition CK06-06</strain>
    </source>
</reference>
<dbReference type="GO" id="GO:0015074">
    <property type="term" value="P:DNA integration"/>
    <property type="evidence" value="ECO:0007669"/>
    <property type="project" value="InterPro"/>
</dbReference>
<keyword evidence="1" id="KW-0233">DNA recombination</keyword>
<dbReference type="GO" id="GO:0006310">
    <property type="term" value="P:DNA recombination"/>
    <property type="evidence" value="ECO:0007669"/>
    <property type="project" value="UniProtKB-KW"/>
</dbReference>
<accession>X0TFJ4</accession>
<sequence>YIHIYKLPLPVVQKQVGHRSLKSTSIYLNPSDELVAKAYSEARQDPGPEDKRIVRYIKGHSVIIPE</sequence>
<proteinExistence type="predicted"/>